<keyword evidence="2" id="KW-0119">Carbohydrate metabolism</keyword>
<protein>
    <submittedName>
        <fullName evidence="4">6-phosphogluconolactonase</fullName>
    </submittedName>
</protein>
<dbReference type="PANTHER" id="PTHR30344:SF1">
    <property type="entry name" value="6-PHOSPHOGLUCONOLACTONASE"/>
    <property type="match status" value="1"/>
</dbReference>
<evidence type="ECO:0000313" key="5">
    <source>
        <dbReference type="Proteomes" id="UP000199663"/>
    </source>
</evidence>
<keyword evidence="2" id="KW-0313">Glucose metabolism</keyword>
<keyword evidence="3" id="KW-0812">Transmembrane</keyword>
<evidence type="ECO:0000256" key="3">
    <source>
        <dbReference type="SAM" id="Phobius"/>
    </source>
</evidence>
<dbReference type="Gene3D" id="2.130.10.10">
    <property type="entry name" value="YVTN repeat-like/Quinoprotein amine dehydrogenase"/>
    <property type="match status" value="1"/>
</dbReference>
<sequence length="464" mass="51100">MDGIFFAPNPNLFNPFSFGFQPVLCITNSISGYNFYSIGYLSITFGFAIRYFTSSNASIGNIFVPKVLCSKVFPQIQSMKLNRIAAVLFLLFPFMGKGLFAQGTQEILYIGTFSERGSEGIYVISFDRRSNALEKIQSLTQKDSPSYLEFHNNGSFLYAANRQGIKRSSDEGSVSGYKIDQKSGKLKPIHTKASGGISPCHLSVDPFGEFLYISHYASSHVSMFPIKKNGRLGKQSFSMQLQGSSIHPQRQSSAHTHSVIPDPSGRFVYISDLGTDKILQFEVDRKNKGLKLSTAVSTAVLPGSGPRHFQLHPHAPLAFSVEELNSTLAVYEIDSRSGRLNFLDREAMLVSEEASALENTAADLAISPDGRFVYASNRGLDNIVIYAVDASKKQIQYVGQIKSAGEHPRGIAMDSLGEFLFVTNRDSDNLVIFKRDLDTGLLSPTTMEVQVPAAVVIKQMVLYP</sequence>
<organism evidence="4 5">
    <name type="scientific">Rhodonellum ikkaensis</name>
    <dbReference type="NCBI Taxonomy" id="336829"/>
    <lineage>
        <taxon>Bacteria</taxon>
        <taxon>Pseudomonadati</taxon>
        <taxon>Bacteroidota</taxon>
        <taxon>Cytophagia</taxon>
        <taxon>Cytophagales</taxon>
        <taxon>Cytophagaceae</taxon>
        <taxon>Rhodonellum</taxon>
    </lineage>
</organism>
<comment type="similarity">
    <text evidence="1">Belongs to the cycloisomerase 2 family.</text>
</comment>
<keyword evidence="5" id="KW-1185">Reference proteome</keyword>
<name>A0A1H3RV13_9BACT</name>
<reference evidence="4 5" key="1">
    <citation type="submission" date="2016-10" db="EMBL/GenBank/DDBJ databases">
        <authorList>
            <person name="Varghese N."/>
            <person name="Submissions S."/>
        </authorList>
    </citation>
    <scope>NUCLEOTIDE SEQUENCE [LARGE SCALE GENOMIC DNA]</scope>
    <source>
        <strain evidence="4 5">DSM 17997</strain>
    </source>
</reference>
<dbReference type="InterPro" id="IPR050282">
    <property type="entry name" value="Cycloisomerase_2"/>
</dbReference>
<evidence type="ECO:0000313" key="4">
    <source>
        <dbReference type="EMBL" id="SDZ29546.1"/>
    </source>
</evidence>
<evidence type="ECO:0000256" key="2">
    <source>
        <dbReference type="ARBA" id="ARBA00022526"/>
    </source>
</evidence>
<keyword evidence="3" id="KW-1133">Transmembrane helix</keyword>
<proteinExistence type="inferred from homology"/>
<dbReference type="SUPFAM" id="SSF51004">
    <property type="entry name" value="C-terminal (heme d1) domain of cytochrome cd1-nitrite reductase"/>
    <property type="match status" value="1"/>
</dbReference>
<accession>A0A1H3RV13</accession>
<dbReference type="PANTHER" id="PTHR30344">
    <property type="entry name" value="6-PHOSPHOGLUCONOLACTONASE-RELATED"/>
    <property type="match status" value="1"/>
</dbReference>
<dbReference type="InterPro" id="IPR011048">
    <property type="entry name" value="Haem_d1_sf"/>
</dbReference>
<dbReference type="EMBL" id="FNQC01000009">
    <property type="protein sequence ID" value="SDZ29546.1"/>
    <property type="molecule type" value="Genomic_DNA"/>
</dbReference>
<gene>
    <name evidence="4" type="ORF">SAMN05444412_109146</name>
</gene>
<comment type="caution">
    <text evidence="4">The sequence shown here is derived from an EMBL/GenBank/DDBJ whole genome shotgun (WGS) entry which is preliminary data.</text>
</comment>
<dbReference type="Pfam" id="PF10282">
    <property type="entry name" value="Lactonase"/>
    <property type="match status" value="1"/>
</dbReference>
<dbReference type="InterPro" id="IPR015943">
    <property type="entry name" value="WD40/YVTN_repeat-like_dom_sf"/>
</dbReference>
<dbReference type="Proteomes" id="UP000199663">
    <property type="component" value="Unassembled WGS sequence"/>
</dbReference>
<keyword evidence="3" id="KW-0472">Membrane</keyword>
<feature type="transmembrane region" description="Helical" evidence="3">
    <location>
        <begin position="81"/>
        <end position="100"/>
    </location>
</feature>
<dbReference type="InterPro" id="IPR019405">
    <property type="entry name" value="Lactonase_7-beta_prop"/>
</dbReference>
<evidence type="ECO:0000256" key="1">
    <source>
        <dbReference type="ARBA" id="ARBA00005564"/>
    </source>
</evidence>